<gene>
    <name evidence="4" type="primary">LOC101155358</name>
</gene>
<feature type="compositionally biased region" description="Basic and acidic residues" evidence="2">
    <location>
        <begin position="1019"/>
        <end position="1028"/>
    </location>
</feature>
<dbReference type="AlphaFoldDB" id="H2MTM2"/>
<dbReference type="OrthoDB" id="9010513at2759"/>
<dbReference type="InParanoid" id="H2MTM2"/>
<dbReference type="InterPro" id="IPR026088">
    <property type="entry name" value="Niban-like"/>
</dbReference>
<dbReference type="SMART" id="SM00233">
    <property type="entry name" value="PH"/>
    <property type="match status" value="1"/>
</dbReference>
<feature type="compositionally biased region" description="Low complexity" evidence="2">
    <location>
        <begin position="1035"/>
        <end position="1044"/>
    </location>
</feature>
<reference evidence="4 5" key="1">
    <citation type="journal article" date="2007" name="Nature">
        <title>The medaka draft genome and insights into vertebrate genome evolution.</title>
        <authorList>
            <person name="Kasahara M."/>
            <person name="Naruse K."/>
            <person name="Sasaki S."/>
            <person name="Nakatani Y."/>
            <person name="Qu W."/>
            <person name="Ahsan B."/>
            <person name="Yamada T."/>
            <person name="Nagayasu Y."/>
            <person name="Doi K."/>
            <person name="Kasai Y."/>
            <person name="Jindo T."/>
            <person name="Kobayashi D."/>
            <person name="Shimada A."/>
            <person name="Toyoda A."/>
            <person name="Kuroki Y."/>
            <person name="Fujiyama A."/>
            <person name="Sasaki T."/>
            <person name="Shimizu A."/>
            <person name="Asakawa S."/>
            <person name="Shimizu N."/>
            <person name="Hashimoto S."/>
            <person name="Yang J."/>
            <person name="Lee Y."/>
            <person name="Matsushima K."/>
            <person name="Sugano S."/>
            <person name="Sakaizumi M."/>
            <person name="Narita T."/>
            <person name="Ohishi K."/>
            <person name="Haga S."/>
            <person name="Ohta F."/>
            <person name="Nomoto H."/>
            <person name="Nogata K."/>
            <person name="Morishita T."/>
            <person name="Endo T."/>
            <person name="Shin-I T."/>
            <person name="Takeda H."/>
            <person name="Morishita S."/>
            <person name="Kohara Y."/>
        </authorList>
    </citation>
    <scope>NUCLEOTIDE SEQUENCE [LARGE SCALE GENOMIC DNA]</scope>
    <source>
        <strain evidence="4 5">Hd-rR</strain>
    </source>
</reference>
<feature type="region of interest" description="Disordered" evidence="2">
    <location>
        <begin position="938"/>
        <end position="1198"/>
    </location>
</feature>
<dbReference type="PANTHER" id="PTHR14392:SF2">
    <property type="entry name" value="PROTEIN NIBAN 2"/>
    <property type="match status" value="1"/>
</dbReference>
<feature type="compositionally biased region" description="Basic and acidic residues" evidence="2">
    <location>
        <begin position="838"/>
        <end position="858"/>
    </location>
</feature>
<feature type="compositionally biased region" description="Basic and acidic residues" evidence="2">
    <location>
        <begin position="1070"/>
        <end position="1079"/>
    </location>
</feature>
<evidence type="ECO:0000256" key="1">
    <source>
        <dbReference type="ARBA" id="ARBA00010251"/>
    </source>
</evidence>
<name>H2MTM2_ORYLA</name>
<feature type="compositionally biased region" description="Polar residues" evidence="2">
    <location>
        <begin position="1142"/>
        <end position="1151"/>
    </location>
</feature>
<dbReference type="PROSITE" id="PS50003">
    <property type="entry name" value="PH_DOMAIN"/>
    <property type="match status" value="1"/>
</dbReference>
<reference evidence="4" key="3">
    <citation type="submission" date="2025-09" db="UniProtKB">
        <authorList>
            <consortium name="Ensembl"/>
        </authorList>
    </citation>
    <scope>IDENTIFICATION</scope>
    <source>
        <strain evidence="4">Hd-rR</strain>
    </source>
</reference>
<feature type="domain" description="PH" evidence="3">
    <location>
        <begin position="68"/>
        <end position="192"/>
    </location>
</feature>
<feature type="compositionally biased region" description="Polar residues" evidence="2">
    <location>
        <begin position="812"/>
        <end position="828"/>
    </location>
</feature>
<feature type="compositionally biased region" description="Acidic residues" evidence="2">
    <location>
        <begin position="645"/>
        <end position="655"/>
    </location>
</feature>
<accession>H2MTM2</accession>
<dbReference type="RefSeq" id="XP_004073037.1">
    <property type="nucleotide sequence ID" value="XM_004072989.4"/>
</dbReference>
<dbReference type="InterPro" id="IPR059060">
    <property type="entry name" value="Niban_1/2/3_dom"/>
</dbReference>
<dbReference type="GeneID" id="101155358"/>
<dbReference type="Pfam" id="PF26089">
    <property type="entry name" value="PH_Niban2"/>
    <property type="match status" value="1"/>
</dbReference>
<feature type="compositionally biased region" description="Polar residues" evidence="2">
    <location>
        <begin position="656"/>
        <end position="670"/>
    </location>
</feature>
<dbReference type="Proteomes" id="UP000001038">
    <property type="component" value="Chromosome 9"/>
</dbReference>
<evidence type="ECO:0000256" key="2">
    <source>
        <dbReference type="SAM" id="MobiDB-lite"/>
    </source>
</evidence>
<evidence type="ECO:0000313" key="5">
    <source>
        <dbReference type="Proteomes" id="UP000001038"/>
    </source>
</evidence>
<organism evidence="4 5">
    <name type="scientific">Oryzias latipes</name>
    <name type="common">Japanese rice fish</name>
    <name type="synonym">Japanese killifish</name>
    <dbReference type="NCBI Taxonomy" id="8090"/>
    <lineage>
        <taxon>Eukaryota</taxon>
        <taxon>Metazoa</taxon>
        <taxon>Chordata</taxon>
        <taxon>Craniata</taxon>
        <taxon>Vertebrata</taxon>
        <taxon>Euteleostomi</taxon>
        <taxon>Actinopterygii</taxon>
        <taxon>Neopterygii</taxon>
        <taxon>Teleostei</taxon>
        <taxon>Neoteleostei</taxon>
        <taxon>Acanthomorphata</taxon>
        <taxon>Ovalentaria</taxon>
        <taxon>Atherinomorphae</taxon>
        <taxon>Beloniformes</taxon>
        <taxon>Adrianichthyidae</taxon>
        <taxon>Oryziinae</taxon>
        <taxon>Oryzias</taxon>
    </lineage>
</organism>
<dbReference type="eggNOG" id="ENOG502QV2S">
    <property type="taxonomic scope" value="Eukaryota"/>
</dbReference>
<keyword evidence="5" id="KW-1185">Reference proteome</keyword>
<dbReference type="PANTHER" id="PTHR14392">
    <property type="entry name" value="NIBAN FAMILY MEMBER"/>
    <property type="match status" value="1"/>
</dbReference>
<feature type="region of interest" description="Disordered" evidence="2">
    <location>
        <begin position="632"/>
        <end position="908"/>
    </location>
</feature>
<proteinExistence type="inferred from homology"/>
<dbReference type="InterPro" id="IPR001849">
    <property type="entry name" value="PH_domain"/>
</dbReference>
<reference evidence="4" key="2">
    <citation type="submission" date="2025-08" db="UniProtKB">
        <authorList>
            <consortium name="Ensembl"/>
        </authorList>
    </citation>
    <scope>IDENTIFICATION</scope>
    <source>
        <strain evidence="4">Hd-rR</strain>
    </source>
</reference>
<dbReference type="GeneTree" id="ENSGT00940000154149"/>
<feature type="compositionally biased region" description="Polar residues" evidence="2">
    <location>
        <begin position="977"/>
        <end position="988"/>
    </location>
</feature>
<feature type="compositionally biased region" description="Basic and acidic residues" evidence="2">
    <location>
        <begin position="789"/>
        <end position="798"/>
    </location>
</feature>
<dbReference type="Ensembl" id="ENSORLT00000022126.2">
    <property type="protein sequence ID" value="ENSORLP00000022125.2"/>
    <property type="gene ID" value="ENSORLG00000017671.2"/>
</dbReference>
<feature type="region of interest" description="Disordered" evidence="2">
    <location>
        <begin position="591"/>
        <end position="619"/>
    </location>
</feature>
<evidence type="ECO:0000313" key="4">
    <source>
        <dbReference type="Ensembl" id="ENSORLP00000022125.2"/>
    </source>
</evidence>
<protein>
    <submittedName>
        <fullName evidence="4">Niban apoptosis regulator 2b</fullName>
    </submittedName>
</protein>
<comment type="similarity">
    <text evidence="1">Belongs to the Niban family.</text>
</comment>
<dbReference type="HOGENOM" id="CLU_009718_1_1_1"/>
<dbReference type="KEGG" id="ola:101155358"/>
<dbReference type="InterPro" id="IPR011993">
    <property type="entry name" value="PH-like_dom_sf"/>
</dbReference>
<feature type="compositionally biased region" description="Basic and acidic residues" evidence="2">
    <location>
        <begin position="893"/>
        <end position="904"/>
    </location>
</feature>
<sequence length="1198" mass="130578">MGDVVSSHLDESKRELITARTGAVMAEFGRLYEQQYGVALFNSVRFDLEGGGGPQSQLLQRKIPLENKSIFSGTIFQYVEENKKWRNRFLFVPDSYNISCYENKAAFDKHLPPKGSINCAGSKVLTSVEQYLDLMSDSLPDVKAKAGNSPFLKCPSQFPVIVWHPYTRHHYFCAGSEKEQQKWQAVLQDCVRHSNDGLCEENRVQTPAFTDAVRLYRQAQGNYGTWDMMCGLPSQILSNLVMESLHPELRELISPRLKGKLHDRQRSWMLISDAVYSQVQEQCRAHHEALLQKCEDSRSSLEASIRKDMDQIIASKEHITSKVKGAVLSKAEKLLKVSIQPYISSILDALMEPTSRGFFEVRDVFFGELTEMSKNTVNKGTKETVAQHMEKISMLPYHPVKMQSCYEKVEQLSLEGLQQRFDVSSPSVFVQRAQILMRQQMDNAVFTFEHILHQSLESQGPEDLCKTIQRCQDRVLKKFDYDSSTVRKRFFREALLQIFIPYMLKQLSPTCASELPGFQDLIFEDFCRFILVENIFEEVVLHSVMKDIMIAVKEAAVQRKHNLFRDSMVLSNSDPNLHLLVEKPSIDWARKYGGAQDSTDGPGGDTENEGEDAESKRSWRMKQVVSMIQVEGSSLLPGQSSVEVPDSDVSQEETDGNVNKSSDDNQNGPTKSEIPPDMANGADLKQEAKPDDRGEDDEAALSAAVGVGGKAKDSQPEVEEQSASSKELKKALPLSPIAEELPPGAQEVTPEYPSDMSNGSDLNQGVKPGEQGEGEEEEEAVTAITDEGVEAKDSKPGVEEPPAPGQKGVESKPQSPRSEETPSGTLETTLEGASDVTKGSDMKQEVKLQEPGKTDKAETVGSVSEGSIPKKDKPEAEEPPSSPVGESVPLSPAKEEMPSSKKTPESTPVLVNGSIIVQEAKPEAAAAVAVIMDEDLKAKDSKSEVQGPPESSKNGVESKPLSPAAAVMPSGELDVTPKSTPDNANGSDSKQEVKLGGSGKEDNPKEDGAALTAPATTCEDIKDTKPEVEEPPSSPVVASVPLSPADKEMSSPQKTPDSAPALGIGSEIMQEAKPEKRALEEEEAAAEDRTAIDTKPGAQEPPASNKGVESKRLCPAAEAMPSPAPETRPETPADSKPDSSLPPLNSCTQVPASKAVDEEGATVSCASHSQLREEQPLAGETGGAAEHKSSTNTETGEQ</sequence>
<dbReference type="Gene3D" id="2.30.29.30">
    <property type="entry name" value="Pleckstrin-homology domain (PH domain)/Phosphotyrosine-binding domain (PTB)"/>
    <property type="match status" value="1"/>
</dbReference>
<evidence type="ECO:0000259" key="3">
    <source>
        <dbReference type="PROSITE" id="PS50003"/>
    </source>
</evidence>
<dbReference type="SUPFAM" id="SSF50729">
    <property type="entry name" value="PH domain-like"/>
    <property type="match status" value="1"/>
</dbReference>
<feature type="compositionally biased region" description="Low complexity" evidence="2">
    <location>
        <begin position="883"/>
        <end position="892"/>
    </location>
</feature>
<feature type="compositionally biased region" description="Basic and acidic residues" evidence="2">
    <location>
        <begin position="1127"/>
        <end position="1137"/>
    </location>
</feature>
<feature type="compositionally biased region" description="Basic and acidic residues" evidence="2">
    <location>
        <begin position="989"/>
        <end position="1008"/>
    </location>
</feature>
<dbReference type="Pfam" id="PF26086">
    <property type="entry name" value="Niban2"/>
    <property type="match status" value="1"/>
</dbReference>
<dbReference type="CDD" id="cd23949">
    <property type="entry name" value="Niban-like"/>
    <property type="match status" value="1"/>
</dbReference>
<dbReference type="Bgee" id="ENSORLG00000017671">
    <property type="expression patterns" value="Expressed in pharyngeal gill and 14 other cell types or tissues"/>
</dbReference>